<dbReference type="PANTHER" id="PTHR12526:SF629">
    <property type="entry name" value="TEICHURONIC ACID BIOSYNTHESIS GLYCOSYLTRANSFERASE TUAH-RELATED"/>
    <property type="match status" value="1"/>
</dbReference>
<reference evidence="4 5" key="1">
    <citation type="submission" date="2020-04" db="EMBL/GenBank/DDBJ databases">
        <title>MicrobeNet Type strains.</title>
        <authorList>
            <person name="Nicholson A.C."/>
        </authorList>
    </citation>
    <scope>NUCLEOTIDE SEQUENCE [LARGE SCALE GENOMIC DNA]</scope>
    <source>
        <strain evidence="4 5">CCUG 61472</strain>
    </source>
</reference>
<dbReference type="PANTHER" id="PTHR12526">
    <property type="entry name" value="GLYCOSYLTRANSFERASE"/>
    <property type="match status" value="1"/>
</dbReference>
<dbReference type="AlphaFoldDB" id="A0A7X6N0Y1"/>
<dbReference type="EMBL" id="JAAXPN010000001">
    <property type="protein sequence ID" value="NKZ23771.1"/>
    <property type="molecule type" value="Genomic_DNA"/>
</dbReference>
<dbReference type="Pfam" id="PF00534">
    <property type="entry name" value="Glycos_transf_1"/>
    <property type="match status" value="1"/>
</dbReference>
<evidence type="ECO:0000313" key="4">
    <source>
        <dbReference type="EMBL" id="NKZ23771.1"/>
    </source>
</evidence>
<name>A0A7X6N0Y1_9LACO</name>
<keyword evidence="1" id="KW-0328">Glycosyltransferase</keyword>
<keyword evidence="2 4" id="KW-0808">Transferase</keyword>
<evidence type="ECO:0000313" key="5">
    <source>
        <dbReference type="Proteomes" id="UP000549765"/>
    </source>
</evidence>
<keyword evidence="5" id="KW-1185">Reference proteome</keyword>
<sequence>MNFFINRAMGIGNSGVEHAQFYRGELFDKAGIPYRYVFVELIRELHEAMDAWNLHNDQVINMWEYFVYGDKYLDYGPLYKQAVKSDMVIDSTNTNRMFTSQTSSGLTIIEHMVKFPDPKKTNMLLVSTARVEIFNAQTGKRMVMFEYDNEPHREFLIKSIHLFDFKGQHLYFENEVLLQKFFFEQLNAYYDGKNTFIIDRGEESEAALYKMRDLGIKIVELVHADHLSDRDDPKHPLWNNYYEYMLMHMDKVDRVVVATKLQRKDLLVDFPNDTNKIVAIPVGGIRDKKPKAKVQKKNNGIFKFVSVSRLAEEKHIDLCVRAIAKLHEAGHKVSLDIYGQGETKNKIEEVILELSAGDYIKLKGHSNHVDEIYPQYDAFISGSFSEGFGLTYIEALNAALPILSFNARFGALELINDGENGFLASFDRGNDDYSVKQLAKAGEKMLAANYTNLVRNARRSVSEFKDSVLAKKWGDLIDEL</sequence>
<organism evidence="4 5">
    <name type="scientific">Periweissella fabalis</name>
    <dbReference type="NCBI Taxonomy" id="1070421"/>
    <lineage>
        <taxon>Bacteria</taxon>
        <taxon>Bacillati</taxon>
        <taxon>Bacillota</taxon>
        <taxon>Bacilli</taxon>
        <taxon>Lactobacillales</taxon>
        <taxon>Lactobacillaceae</taxon>
        <taxon>Periweissella</taxon>
    </lineage>
</organism>
<dbReference type="InterPro" id="IPR001296">
    <property type="entry name" value="Glyco_trans_1"/>
</dbReference>
<evidence type="ECO:0000256" key="2">
    <source>
        <dbReference type="ARBA" id="ARBA00022679"/>
    </source>
</evidence>
<dbReference type="GO" id="GO:0016757">
    <property type="term" value="F:glycosyltransferase activity"/>
    <property type="evidence" value="ECO:0007669"/>
    <property type="project" value="UniProtKB-KW"/>
</dbReference>
<accession>A0A7X6N0Y1</accession>
<feature type="domain" description="Glycosyl transferase family 1" evidence="3">
    <location>
        <begin position="290"/>
        <end position="456"/>
    </location>
</feature>
<evidence type="ECO:0000256" key="1">
    <source>
        <dbReference type="ARBA" id="ARBA00022676"/>
    </source>
</evidence>
<gene>
    <name evidence="4" type="ORF">HF964_02960</name>
</gene>
<comment type="caution">
    <text evidence="4">The sequence shown here is derived from an EMBL/GenBank/DDBJ whole genome shotgun (WGS) entry which is preliminary data.</text>
</comment>
<dbReference type="SUPFAM" id="SSF53756">
    <property type="entry name" value="UDP-Glycosyltransferase/glycogen phosphorylase"/>
    <property type="match status" value="1"/>
</dbReference>
<protein>
    <submittedName>
        <fullName evidence="4">Glycosyltransferase</fullName>
    </submittedName>
</protein>
<dbReference type="RefSeq" id="WP_168721552.1">
    <property type="nucleotide sequence ID" value="NZ_JAAXPN010000001.1"/>
</dbReference>
<proteinExistence type="predicted"/>
<dbReference type="Gene3D" id="3.40.50.2000">
    <property type="entry name" value="Glycogen Phosphorylase B"/>
    <property type="match status" value="2"/>
</dbReference>
<evidence type="ECO:0000259" key="3">
    <source>
        <dbReference type="Pfam" id="PF00534"/>
    </source>
</evidence>
<dbReference type="Proteomes" id="UP000549765">
    <property type="component" value="Unassembled WGS sequence"/>
</dbReference>